<protein>
    <recommendedName>
        <fullName evidence="4">DUF3426 domain-containing protein</fullName>
    </recommendedName>
</protein>
<accession>A0AAE3SWI5</accession>
<reference evidence="2" key="1">
    <citation type="submission" date="2022-07" db="EMBL/GenBank/DDBJ databases">
        <title>Ectorhizobium quercum gen.nov., sp. nov.</title>
        <authorList>
            <person name="Ma T."/>
            <person name="Li Y."/>
        </authorList>
    </citation>
    <scope>NUCLEOTIDE SEQUENCE</scope>
    <source>
        <strain evidence="2">BDR2-2</strain>
    </source>
</reference>
<keyword evidence="1" id="KW-1133">Transmembrane helix</keyword>
<keyword evidence="1" id="KW-0472">Membrane</keyword>
<keyword evidence="3" id="KW-1185">Reference proteome</keyword>
<evidence type="ECO:0000313" key="2">
    <source>
        <dbReference type="EMBL" id="MCX8999187.1"/>
    </source>
</evidence>
<dbReference type="Proteomes" id="UP001208771">
    <property type="component" value="Unassembled WGS sequence"/>
</dbReference>
<evidence type="ECO:0008006" key="4">
    <source>
        <dbReference type="Google" id="ProtNLM"/>
    </source>
</evidence>
<evidence type="ECO:0000256" key="1">
    <source>
        <dbReference type="SAM" id="Phobius"/>
    </source>
</evidence>
<comment type="caution">
    <text evidence="2">The sequence shown here is derived from an EMBL/GenBank/DDBJ whole genome shotgun (WGS) entry which is preliminary data.</text>
</comment>
<dbReference type="AlphaFoldDB" id="A0AAE3SWI5"/>
<organism evidence="2 3">
    <name type="scientific">Ectorhizobium quercum</name>
    <dbReference type="NCBI Taxonomy" id="2965071"/>
    <lineage>
        <taxon>Bacteria</taxon>
        <taxon>Pseudomonadati</taxon>
        <taxon>Pseudomonadota</taxon>
        <taxon>Alphaproteobacteria</taxon>
        <taxon>Hyphomicrobiales</taxon>
        <taxon>Rhizobiaceae</taxon>
        <taxon>Ectorhizobium</taxon>
    </lineage>
</organism>
<gene>
    <name evidence="2" type="ORF">NOF55_18950</name>
</gene>
<proteinExistence type="predicted"/>
<sequence length="219" mass="23414">MTAFNARRHEALAYDILAPEVPRARQRRVRTRASEPVVEAEFITIREPAAADPRRNDNRQAAPRRPSALEIARTLAERLEKRLARLSTDGFSALVAAACVGVFVLAGGLSGFFPAETPAAPPRPLVITHANLTPQQANGMPLLIVNGIVENRGHTTMEVPPIRAELMAGEARVASLVIDPPVASVKPGQSHGFVARIAHPGGKTPELKLSFGAKDVPGL</sequence>
<keyword evidence="1" id="KW-0812">Transmembrane</keyword>
<name>A0AAE3SWI5_9HYPH</name>
<feature type="transmembrane region" description="Helical" evidence="1">
    <location>
        <begin position="91"/>
        <end position="113"/>
    </location>
</feature>
<dbReference type="RefSeq" id="WP_306412688.1">
    <property type="nucleotide sequence ID" value="NZ_JANFPI010000007.1"/>
</dbReference>
<evidence type="ECO:0000313" key="3">
    <source>
        <dbReference type="Proteomes" id="UP001208771"/>
    </source>
</evidence>
<dbReference type="EMBL" id="JANFPI010000007">
    <property type="protein sequence ID" value="MCX8999187.1"/>
    <property type="molecule type" value="Genomic_DNA"/>
</dbReference>